<accession>A0A8S5NSN3</accession>
<proteinExistence type="predicted"/>
<keyword evidence="1" id="KW-0812">Transmembrane</keyword>
<evidence type="ECO:0000256" key="1">
    <source>
        <dbReference type="SAM" id="Phobius"/>
    </source>
</evidence>
<sequence length="35" mass="4046">MLVKYRALTITVGALIFFAIITNKRLTLTRISYIM</sequence>
<feature type="transmembrane region" description="Helical" evidence="1">
    <location>
        <begin position="6"/>
        <end position="26"/>
    </location>
</feature>
<reference evidence="2" key="1">
    <citation type="journal article" date="2021" name="Proc. Natl. Acad. Sci. U.S.A.">
        <title>A Catalog of Tens of Thousands of Viruses from Human Metagenomes Reveals Hidden Associations with Chronic Diseases.</title>
        <authorList>
            <person name="Tisza M.J."/>
            <person name="Buck C.B."/>
        </authorList>
    </citation>
    <scope>NUCLEOTIDE SEQUENCE</scope>
    <source>
        <strain evidence="2">CteaT5</strain>
    </source>
</reference>
<keyword evidence="1" id="KW-0472">Membrane</keyword>
<organism evidence="2">
    <name type="scientific">Myoviridae sp. cteaT5</name>
    <dbReference type="NCBI Taxonomy" id="2826676"/>
    <lineage>
        <taxon>Viruses</taxon>
        <taxon>Duplodnaviria</taxon>
        <taxon>Heunggongvirae</taxon>
        <taxon>Uroviricota</taxon>
        <taxon>Caudoviricetes</taxon>
    </lineage>
</organism>
<name>A0A8S5NSN3_9CAUD</name>
<dbReference type="EMBL" id="BK015228">
    <property type="protein sequence ID" value="DAD97059.1"/>
    <property type="molecule type" value="Genomic_DNA"/>
</dbReference>
<protein>
    <submittedName>
        <fullName evidence="2">Uncharacterized protein</fullName>
    </submittedName>
</protein>
<evidence type="ECO:0000313" key="2">
    <source>
        <dbReference type="EMBL" id="DAD97059.1"/>
    </source>
</evidence>
<keyword evidence="1" id="KW-1133">Transmembrane helix</keyword>